<proteinExistence type="predicted"/>
<protein>
    <submittedName>
        <fullName evidence="1">Uncharacterized protein</fullName>
    </submittedName>
</protein>
<comment type="caution">
    <text evidence="1">The sequence shown here is derived from an EMBL/GenBank/DDBJ whole genome shotgun (WGS) entry which is preliminary data.</text>
</comment>
<sequence>MVDPIKIVTNFDEYGSKESTDYSGSFMLVKSSDIDEDYNTHYQNYIKPIINTSTDIIADYIKCDTDFSIDSWSTIEVINVLDYNFSGVIVNYSISSND</sequence>
<dbReference type="EMBL" id="JAGJCB010000014">
    <property type="protein sequence ID" value="MBP0904842.1"/>
    <property type="molecule type" value="Genomic_DNA"/>
</dbReference>
<evidence type="ECO:0000313" key="1">
    <source>
        <dbReference type="EMBL" id="MBP0904842.1"/>
    </source>
</evidence>
<name>A0ABS4BXS8_9FLAO</name>
<organism evidence="1 2">
    <name type="scientific">Mariniflexile gromovii</name>
    <dbReference type="NCBI Taxonomy" id="362523"/>
    <lineage>
        <taxon>Bacteria</taxon>
        <taxon>Pseudomonadati</taxon>
        <taxon>Bacteroidota</taxon>
        <taxon>Flavobacteriia</taxon>
        <taxon>Flavobacteriales</taxon>
        <taxon>Flavobacteriaceae</taxon>
        <taxon>Mariniflexile</taxon>
    </lineage>
</organism>
<evidence type="ECO:0000313" key="2">
    <source>
        <dbReference type="Proteomes" id="UP000670776"/>
    </source>
</evidence>
<reference evidence="1 2" key="1">
    <citation type="submission" date="2021-04" db="EMBL/GenBank/DDBJ databases">
        <title>Mariniflexile gromovii gen. nov., sp. nov., a gliding bacterium isolated from the sea urchin Strongylocentrotus intermedius.</title>
        <authorList>
            <person name="Ko S."/>
            <person name="Le V."/>
            <person name="Ahn C.-Y."/>
            <person name="Oh H.-M."/>
        </authorList>
    </citation>
    <scope>NUCLEOTIDE SEQUENCE [LARGE SCALE GENOMIC DNA]</scope>
    <source>
        <strain evidence="1 2">KCTC 12570</strain>
    </source>
</reference>
<gene>
    <name evidence="1" type="ORF">J8H85_13455</name>
</gene>
<keyword evidence="2" id="KW-1185">Reference proteome</keyword>
<dbReference type="RefSeq" id="WP_209655734.1">
    <property type="nucleotide sequence ID" value="NZ_JAGJCB010000014.1"/>
</dbReference>
<dbReference type="Proteomes" id="UP000670776">
    <property type="component" value="Unassembled WGS sequence"/>
</dbReference>
<accession>A0ABS4BXS8</accession>